<feature type="compositionally biased region" description="Polar residues" evidence="8">
    <location>
        <begin position="1400"/>
        <end position="1415"/>
    </location>
</feature>
<dbReference type="Proteomes" id="UP000829291">
    <property type="component" value="Chromosome 5"/>
</dbReference>
<organism evidence="11">
    <name type="scientific">Neodiprion lecontei</name>
    <name type="common">Redheaded pine sawfly</name>
    <dbReference type="NCBI Taxonomy" id="441921"/>
    <lineage>
        <taxon>Eukaryota</taxon>
        <taxon>Metazoa</taxon>
        <taxon>Ecdysozoa</taxon>
        <taxon>Arthropoda</taxon>
        <taxon>Hexapoda</taxon>
        <taxon>Insecta</taxon>
        <taxon>Pterygota</taxon>
        <taxon>Neoptera</taxon>
        <taxon>Endopterygota</taxon>
        <taxon>Hymenoptera</taxon>
        <taxon>Tenthredinoidea</taxon>
        <taxon>Diprionidae</taxon>
        <taxon>Diprioninae</taxon>
        <taxon>Neodiprion</taxon>
    </lineage>
</organism>
<evidence type="ECO:0000313" key="10">
    <source>
        <dbReference type="Proteomes" id="UP000829291"/>
    </source>
</evidence>
<evidence type="ECO:0000256" key="8">
    <source>
        <dbReference type="SAM" id="MobiDB-lite"/>
    </source>
</evidence>
<keyword evidence="6" id="KW-0131">Cell cycle</keyword>
<feature type="compositionally biased region" description="Basic and acidic residues" evidence="8">
    <location>
        <begin position="1127"/>
        <end position="1137"/>
    </location>
</feature>
<feature type="compositionally biased region" description="Pro residues" evidence="8">
    <location>
        <begin position="931"/>
        <end position="940"/>
    </location>
</feature>
<accession>A0A6J0C9I8</accession>
<dbReference type="OrthoDB" id="5399929at2759"/>
<feature type="region of interest" description="Disordered" evidence="8">
    <location>
        <begin position="1982"/>
        <end position="2002"/>
    </location>
</feature>
<dbReference type="GO" id="GO:0140445">
    <property type="term" value="C:chromosome, telomeric repeat region"/>
    <property type="evidence" value="ECO:0007669"/>
    <property type="project" value="TreeGrafter"/>
</dbReference>
<comment type="subcellular location">
    <subcellularLocation>
        <location evidence="2">Chromosome</location>
        <location evidence="2">Telomere</location>
    </subcellularLocation>
    <subcellularLocation>
        <location evidence="1">Nucleus</location>
    </subcellularLocation>
</comment>
<feature type="compositionally biased region" description="Basic and acidic residues" evidence="8">
    <location>
        <begin position="1311"/>
        <end position="1355"/>
    </location>
</feature>
<feature type="region of interest" description="Disordered" evidence="8">
    <location>
        <begin position="1192"/>
        <end position="1223"/>
    </location>
</feature>
<evidence type="ECO:0000259" key="9">
    <source>
        <dbReference type="Pfam" id="PF12231"/>
    </source>
</evidence>
<evidence type="ECO:0000256" key="7">
    <source>
        <dbReference type="SAM" id="Coils"/>
    </source>
</evidence>
<dbReference type="GeneID" id="107226825"/>
<feature type="region of interest" description="Disordered" evidence="8">
    <location>
        <begin position="1236"/>
        <end position="1436"/>
    </location>
</feature>
<protein>
    <submittedName>
        <fullName evidence="11">Telomere-associated protein RIF1 isoform X2</fullName>
    </submittedName>
</protein>
<sequence>MSSSRSEFRRSQVFTAVRTLRGSLDPQEICEALTCIQSAVARPGAVDSLSEGQLKEICKLVLSAFTSGKEILYPEASCTLAAILRSCRDRKLNLFSELMRVNFEARLKIFQLFEGLQDEAVKALSSDKYIVDFLKDCMNSVTAEKMDWIAPDACVDNIKPLQIVEYKTLSTMEQVEEKIVVCVLNLLYRLYKLSTSTTYDECAKFSGMFLDKVATLAYMGHKRQRGPAIQVLQVPNMGNRIRISSPTVWQDYKTMLQNTYCKRMSILVSACEPDWSVLWTTSIQLLGTELHRGAGLINNLLSVEEKAFKSVDTVVRRQAFLSWNLIVDNFALDEQELATVRRIKLLCIPLNAKNSKTEMMTMTKLTVWWHLIYKLFKHIEKFTSPVLTQFLNFCFGPLGDTPLLSSKFNVVPSPGKRFYKTKFIAIDALLQLLSANEKDLELTKSSLEEKLPSPVSAEVFKLCYKTFVHCVGEAMLALTHMELETRGEIIAVFWKTLLARTKDIEDGAALSQIHKEIILLFMALGEYIETKPIIRDTMLDIIIPSLESLPAYIFNFDTMVDLMTIFIKPSMLSKIDRTHHDLIKYLLWRGVKPSEQISYVPNAFEVIKKLVEQLESVNTIPENSNGLFVLWCILCEMVIKYMNDGKEVNEGDAAAHDFKTIQTLMKFPFTRNLVTDVRNIKKIAVTWKNLYGQFDLQANLVSTVKPNEFVSLAISMIQDGIDSDERYAGFAVSCLDGILTTMNYKHVLDTNGFLPIVRLINNLCIINFRVKNFKDTEVALRELSSVLITLYGHAPSKVATCLEAVRPALEHMLGPCKEESLVKEIMSTWETIMSIFKGLGAILSSTMIVSFQKAFQLALRHQEFEIVSQTLSCLDLDEYRNKPLVKKLINDAKSDKVKQESTGLTLPENGDKQTPKFPKQTGSFLNRKIPSPKPITPGPGPSHISKNAAKCPYFPDPDSQEYVVIKNDFKFDANRLTEHQKESLLRRREDIPALYNDLSQSYSQDTQKIQEWFDKEKSKIANQDTTCKLNSTNALGAGDKNTNIGEANKENKLDPGQTVVTETSETSSKVQTKEVEGEKIKNGENIKITENPSTCERISPTIESSKDVETNLLIAKKLNFESLTEFPKEASSEKKSIETPSTLQNPNTSEEKSKHVKEATKRGVKRKTTGSDSDSEGNICISRKLRKSILPIVSDTQSDSDSIQSTESEKDKKPLSKRTKTEMSRLRINMVFGNDQFLNHPGRRRSKVNYEDEGEAKTDECESCETSKTTRNSKTIRAKGTVKEIKSDPGSQSSQKRKLRNSKSSALDEMSTEKKTVEKKTMEKNTVEKKTMEKNIVEKKTVEKKSEKKLEKKLVDSPSSEDSTNPVSHENTTKKNLSDKSESKDSNEIQELAKEPDLNITENESQESASQNLTSDSEEIVESSQASSTSGSSMLDKKYSNKQCFIRINKMQSLQPGQTIELDVGNEKTKIIKGPEPDSPFKVCTSETTEVSLRESVSENNIDAEKMEEEKEEKENTALQNIKEIDDTTTTPEIIVLTEPVVTAEAKTTSPELRPSLATDVSLSPIRLPSSLLSSCSPKTCQKRYSKLRTVTPQGRTAHMLGLVTKQALAETKSSVSLDEDLASSSKKVKENEEEPAAGKKDRFFVLKEPERLGSPSGSRQEKIFNKMRTTPDKDALSQTMTNHFGNLRNDGEKSSLVKIIDMEHTSTDGTLIDRTGDSNREKTDEENNASLAQDREALPILEWSSANPPSLTASPSASILKRQRQLQIENDAESPTVACKRKRVSFADPPVSKEMGYEITTSTSPHRMSKLSSGSRIFVPRKDSPIRLKQTKIKTFQSSGQFDKEQEMEVDKSLNPTDSQVIDGILNEGKCSSKTEADSDNLTVTSQETQNQTLGIVNNSNNQISLSERGNDSARVTLDNLTMEIEIAAGSPKSKFKTKDAKDIMEQDVNVLEKQNIEETETQQDIFEIVNTAPVIDKCKSLPKRDQKTSPTLGNKTSQDDSSLRYIEMNVPTNPTIQECLTRKESSCIDDLEDTVDIQNVTGLNSTTNSEELFASKPVRTSTHANDAGQSAEFDTLPVTDSVFSNLPFSQSSQVTNDTMELDQPELLDSACPIFPTLIESSEPIDSIVGYLADPLWKSHLSNYFQTKGIETVGNLAQLSEREVNWIPVKRSPKVPFVKSVLEHFEKTAVVSLPSLGTMDNTSQSSVGITPTTSPDLSLTSSTPIAQSSSLCPPLVKLKVRNSMNDCVTCPKKLTKSTETQVSIEELLDEVDASVTLKSAIKRCSAENIIANYRLKMKNMADEDLERATIKMLGIQPKTSVDAHLKTACRASGLEKVLGRLPDIFSHDKNFFTKLLGAYRRKIQAADCMQALDFEEIKTAINKRCTSSDLAELLSRKLKEEADAGITTPMTELSSLQAMLKRMPKDLIISHTVANEELISPLIVLDIALQNNSPADICSALEGQPSTVRNRIFSELCTIQALATHIEEKNLSDDALTELLKVVAKNLDTTRLLDVFNETLKEKFTQLKPPSNT</sequence>
<dbReference type="RefSeq" id="XP_015523237.2">
    <property type="nucleotide sequence ID" value="XM_015667751.2"/>
</dbReference>
<evidence type="ECO:0000256" key="2">
    <source>
        <dbReference type="ARBA" id="ARBA00004574"/>
    </source>
</evidence>
<dbReference type="PANTHER" id="PTHR22928">
    <property type="entry name" value="TELOMERE-ASSOCIATED PROTEIN RIF1"/>
    <property type="match status" value="1"/>
</dbReference>
<dbReference type="KEGG" id="nlo:107226825"/>
<dbReference type="InterPro" id="IPR022031">
    <property type="entry name" value="Rif1_N"/>
</dbReference>
<gene>
    <name evidence="11" type="primary">LOC107226825</name>
</gene>
<keyword evidence="10" id="KW-1185">Reference proteome</keyword>
<keyword evidence="5" id="KW-0539">Nucleus</keyword>
<evidence type="ECO:0000256" key="6">
    <source>
        <dbReference type="ARBA" id="ARBA00023306"/>
    </source>
</evidence>
<evidence type="ECO:0000256" key="4">
    <source>
        <dbReference type="ARBA" id="ARBA00022895"/>
    </source>
</evidence>
<proteinExistence type="predicted"/>
<feature type="region of interest" description="Disordered" evidence="8">
    <location>
        <begin position="1614"/>
        <end position="1641"/>
    </location>
</feature>
<dbReference type="GO" id="GO:0000723">
    <property type="term" value="P:telomere maintenance"/>
    <property type="evidence" value="ECO:0007669"/>
    <property type="project" value="TreeGrafter"/>
</dbReference>
<feature type="domain" description="Telomere-associated protein Rif1 N-terminal" evidence="9">
    <location>
        <begin position="255"/>
        <end position="375"/>
    </location>
</feature>
<feature type="compositionally biased region" description="Low complexity" evidence="8">
    <location>
        <begin position="1194"/>
        <end position="1206"/>
    </location>
</feature>
<dbReference type="GO" id="GO:0005634">
    <property type="term" value="C:nucleus"/>
    <property type="evidence" value="ECO:0007669"/>
    <property type="project" value="UniProtKB-SubCell"/>
</dbReference>
<feature type="region of interest" description="Disordered" evidence="8">
    <location>
        <begin position="898"/>
        <end position="940"/>
    </location>
</feature>
<feature type="compositionally biased region" description="Polar residues" evidence="8">
    <location>
        <begin position="2201"/>
        <end position="2210"/>
    </location>
</feature>
<feature type="compositionally biased region" description="Polar residues" evidence="8">
    <location>
        <begin position="1264"/>
        <end position="1275"/>
    </location>
</feature>
<dbReference type="InParanoid" id="A0A6J0C9I8"/>
<evidence type="ECO:0000256" key="5">
    <source>
        <dbReference type="ARBA" id="ARBA00023242"/>
    </source>
</evidence>
<feature type="region of interest" description="Disordered" evidence="8">
    <location>
        <begin position="2201"/>
        <end position="2222"/>
    </location>
</feature>
<dbReference type="InterPro" id="IPR016024">
    <property type="entry name" value="ARM-type_fold"/>
</dbReference>
<feature type="compositionally biased region" description="Basic and acidic residues" evidence="8">
    <location>
        <begin position="1149"/>
        <end position="1161"/>
    </location>
</feature>
<evidence type="ECO:0000256" key="3">
    <source>
        <dbReference type="ARBA" id="ARBA00022454"/>
    </source>
</evidence>
<feature type="coiled-coil region" evidence="7">
    <location>
        <begin position="1494"/>
        <end position="1524"/>
    </location>
</feature>
<feature type="compositionally biased region" description="Basic and acidic residues" evidence="8">
    <location>
        <begin position="1371"/>
        <end position="1397"/>
    </location>
</feature>
<feature type="region of interest" description="Disordered" evidence="8">
    <location>
        <begin position="1127"/>
        <end position="1178"/>
    </location>
</feature>
<feature type="compositionally biased region" description="Basic and acidic residues" evidence="8">
    <location>
        <begin position="1715"/>
        <end position="1726"/>
    </location>
</feature>
<feature type="region of interest" description="Disordered" evidence="8">
    <location>
        <begin position="1709"/>
        <end position="1737"/>
    </location>
</feature>
<evidence type="ECO:0000256" key="1">
    <source>
        <dbReference type="ARBA" id="ARBA00004123"/>
    </source>
</evidence>
<keyword evidence="7" id="KW-0175">Coiled coil</keyword>
<dbReference type="Pfam" id="PF12231">
    <property type="entry name" value="Rif1_N"/>
    <property type="match status" value="1"/>
</dbReference>
<feature type="compositionally biased region" description="Basic and acidic residues" evidence="8">
    <location>
        <begin position="1207"/>
        <end position="1223"/>
    </location>
</feature>
<feature type="compositionally biased region" description="Polar residues" evidence="8">
    <location>
        <begin position="1357"/>
        <end position="1370"/>
    </location>
</feature>
<keyword evidence="4" id="KW-0779">Telomere</keyword>
<dbReference type="SUPFAM" id="SSF48371">
    <property type="entry name" value="ARM repeat"/>
    <property type="match status" value="1"/>
</dbReference>
<feature type="compositionally biased region" description="Polar residues" evidence="8">
    <location>
        <begin position="1138"/>
        <end position="1148"/>
    </location>
</feature>
<name>A0A6J0C9I8_NEOLC</name>
<keyword evidence="3" id="KW-0158">Chromosome</keyword>
<feature type="compositionally biased region" description="Low complexity" evidence="8">
    <location>
        <begin position="1423"/>
        <end position="1433"/>
    </location>
</feature>
<reference evidence="11" key="1">
    <citation type="submission" date="2025-08" db="UniProtKB">
        <authorList>
            <consortium name="RefSeq"/>
        </authorList>
    </citation>
    <scope>IDENTIFICATION</scope>
    <source>
        <tissue evidence="11">Thorax and Abdomen</tissue>
    </source>
</reference>
<feature type="compositionally biased region" description="Low complexity" evidence="8">
    <location>
        <begin position="2211"/>
        <end position="2222"/>
    </location>
</feature>
<evidence type="ECO:0000313" key="11">
    <source>
        <dbReference type="RefSeq" id="XP_015523237.2"/>
    </source>
</evidence>
<dbReference type="PANTHER" id="PTHR22928:SF3">
    <property type="entry name" value="TELOMERE-ASSOCIATED PROTEIN RIF1"/>
    <property type="match status" value="1"/>
</dbReference>